<sequence>MTKSPFTGEGERASELLGLIHTDVCGPMSSTARGGFSYFITFTDDVSRFGYVYLMKHKSESFEKFTEFQNEVENQLGKTIKALRSDRGGEYMSQEFDDHLVKCGIISQLTPPGTPQLNGVSERRNRTLLDMVRSMMSQAVLPISFWRHALQTAAFTLNRAPTKAVDKTPYQIWTGKVPKLSYFKIWGCEAYVKRNISTKLEPKSDKCFFVGYPKETKGYYFYNQSENKVFVARDGVFLEKEHISKKASGSNIVLNEVREDGQQIQPEINDTVIEDPMDVEITPTLRRSERYRVRPARYLDVLANESYEVMLLESNEPSTYKTAIAGPDSEKWLEAMKSEIESMSENQVWNLVDLPNGVKPIGCKWVFKIKTDMDGKLEVFKARLVAKGYKQIHGVDYDETFSPVAMLKSIRILLAIAAHYDYEIWQMDVKTAFLNGILEEEVLDFSNCSITGTMPKWLSSFMNLTRLDLSNNHIEGPIPELSSSMRFLYLSNNMMINGSIPDSLCQMKSLETLDLSKNRLSGNLPDCWGNFESLDTARLSSNQFSGDIPNSIGGAYNLQLLQLNNNSFTGQLPTTLKNCSRLILLDVGDNKLSGKLPELDIGQYPDGTDGLRFLRLRNNELYDIIPSSYC</sequence>
<evidence type="ECO:0000256" key="1">
    <source>
        <dbReference type="ARBA" id="ARBA00004167"/>
    </source>
</evidence>
<dbReference type="Pfam" id="PF00665">
    <property type="entry name" value="rve"/>
    <property type="match status" value="1"/>
</dbReference>
<dbReference type="InterPro" id="IPR057670">
    <property type="entry name" value="SH3_retrovirus"/>
</dbReference>
<keyword evidence="2" id="KW-0433">Leucine-rich repeat</keyword>
<dbReference type="Pfam" id="PF07727">
    <property type="entry name" value="RVT_2"/>
    <property type="match status" value="1"/>
</dbReference>
<evidence type="ECO:0000313" key="14">
    <source>
        <dbReference type="Proteomes" id="UP001632038"/>
    </source>
</evidence>
<dbReference type="Pfam" id="PF25597">
    <property type="entry name" value="SH3_retrovirus"/>
    <property type="match status" value="1"/>
</dbReference>
<dbReference type="InterPro" id="IPR032675">
    <property type="entry name" value="LRR_dom_sf"/>
</dbReference>
<dbReference type="EC" id="2.3.1.12" evidence="13"/>
<evidence type="ECO:0000256" key="2">
    <source>
        <dbReference type="ARBA" id="ARBA00022614"/>
    </source>
</evidence>
<keyword evidence="4" id="KW-0479">Metal-binding</keyword>
<dbReference type="InterPro" id="IPR012337">
    <property type="entry name" value="RNaseH-like_sf"/>
</dbReference>
<organism evidence="13 14">
    <name type="scientific">Castilleja foliolosa</name>
    <dbReference type="NCBI Taxonomy" id="1961234"/>
    <lineage>
        <taxon>Eukaryota</taxon>
        <taxon>Viridiplantae</taxon>
        <taxon>Streptophyta</taxon>
        <taxon>Embryophyta</taxon>
        <taxon>Tracheophyta</taxon>
        <taxon>Spermatophyta</taxon>
        <taxon>Magnoliopsida</taxon>
        <taxon>eudicotyledons</taxon>
        <taxon>Gunneridae</taxon>
        <taxon>Pentapetalae</taxon>
        <taxon>asterids</taxon>
        <taxon>lamiids</taxon>
        <taxon>Lamiales</taxon>
        <taxon>Orobanchaceae</taxon>
        <taxon>Pedicularideae</taxon>
        <taxon>Castillejinae</taxon>
        <taxon>Castilleja</taxon>
    </lineage>
</organism>
<dbReference type="SUPFAM" id="SSF53098">
    <property type="entry name" value="Ribonuclease H-like"/>
    <property type="match status" value="1"/>
</dbReference>
<evidence type="ECO:0000256" key="7">
    <source>
        <dbReference type="ARBA" id="ARBA00022801"/>
    </source>
</evidence>
<keyword evidence="11" id="KW-0325">Glycoprotein</keyword>
<dbReference type="FunFam" id="3.80.10.10:FF:000413">
    <property type="entry name" value="Inactive leucine-rich repeat receptor-like protein kinase"/>
    <property type="match status" value="1"/>
</dbReference>
<evidence type="ECO:0000256" key="9">
    <source>
        <dbReference type="ARBA" id="ARBA00023136"/>
    </source>
</evidence>
<dbReference type="Gene3D" id="3.80.10.10">
    <property type="entry name" value="Ribonuclease Inhibitor"/>
    <property type="match status" value="1"/>
</dbReference>
<keyword evidence="3" id="KW-0812">Transmembrane</keyword>
<keyword evidence="7" id="KW-0378">Hydrolase</keyword>
<evidence type="ECO:0000256" key="4">
    <source>
        <dbReference type="ARBA" id="ARBA00022723"/>
    </source>
</evidence>
<keyword evidence="13" id="KW-0670">Pyruvate</keyword>
<keyword evidence="6" id="KW-0677">Repeat</keyword>
<dbReference type="GO" id="GO:0016787">
    <property type="term" value="F:hydrolase activity"/>
    <property type="evidence" value="ECO:0007669"/>
    <property type="project" value="UniProtKB-KW"/>
</dbReference>
<keyword evidence="5" id="KW-0732">Signal</keyword>
<evidence type="ECO:0000256" key="6">
    <source>
        <dbReference type="ARBA" id="ARBA00022737"/>
    </source>
</evidence>
<evidence type="ECO:0000256" key="11">
    <source>
        <dbReference type="ARBA" id="ARBA00023180"/>
    </source>
</evidence>
<evidence type="ECO:0000256" key="8">
    <source>
        <dbReference type="ARBA" id="ARBA00022989"/>
    </source>
</evidence>
<evidence type="ECO:0000256" key="10">
    <source>
        <dbReference type="ARBA" id="ARBA00023170"/>
    </source>
</evidence>
<dbReference type="GO" id="GO:0046872">
    <property type="term" value="F:metal ion binding"/>
    <property type="evidence" value="ECO:0007669"/>
    <property type="project" value="UniProtKB-KW"/>
</dbReference>
<keyword evidence="8" id="KW-1133">Transmembrane helix</keyword>
<keyword evidence="10" id="KW-0675">Receptor</keyword>
<dbReference type="SUPFAM" id="SSF52058">
    <property type="entry name" value="L domain-like"/>
    <property type="match status" value="1"/>
</dbReference>
<dbReference type="InterPro" id="IPR001584">
    <property type="entry name" value="Integrase_cat-core"/>
</dbReference>
<dbReference type="Proteomes" id="UP001632038">
    <property type="component" value="Unassembled WGS sequence"/>
</dbReference>
<keyword evidence="14" id="KW-1185">Reference proteome</keyword>
<dbReference type="InterPro" id="IPR013103">
    <property type="entry name" value="RVT_2"/>
</dbReference>
<accession>A0ABD3D390</accession>
<dbReference type="PROSITE" id="PS51450">
    <property type="entry name" value="LRR"/>
    <property type="match status" value="1"/>
</dbReference>
<dbReference type="GO" id="GO:0016020">
    <property type="term" value="C:membrane"/>
    <property type="evidence" value="ECO:0007669"/>
    <property type="project" value="UniProtKB-SubCell"/>
</dbReference>
<dbReference type="PANTHER" id="PTHR42648:SF27">
    <property type="entry name" value="RNA-DIRECTED DNA POLYMERASE"/>
    <property type="match status" value="1"/>
</dbReference>
<dbReference type="InterPro" id="IPR039537">
    <property type="entry name" value="Retrotran_Ty1/copia-like"/>
</dbReference>
<evidence type="ECO:0000256" key="5">
    <source>
        <dbReference type="ARBA" id="ARBA00022729"/>
    </source>
</evidence>
<evidence type="ECO:0000259" key="12">
    <source>
        <dbReference type="PROSITE" id="PS50994"/>
    </source>
</evidence>
<gene>
    <name evidence="13" type="primary">LTA3_3</name>
    <name evidence="13" type="ORF">CASFOL_020286</name>
</gene>
<feature type="domain" description="Integrase catalytic" evidence="12">
    <location>
        <begin position="1"/>
        <end position="177"/>
    </location>
</feature>
<dbReference type="InterPro" id="IPR036397">
    <property type="entry name" value="RNaseH_sf"/>
</dbReference>
<keyword evidence="13" id="KW-0808">Transferase</keyword>
<dbReference type="InterPro" id="IPR001611">
    <property type="entry name" value="Leu-rich_rpt"/>
</dbReference>
<dbReference type="PROSITE" id="PS50994">
    <property type="entry name" value="INTEGRASE"/>
    <property type="match status" value="1"/>
</dbReference>
<keyword evidence="9" id="KW-0472">Membrane</keyword>
<dbReference type="Gene3D" id="3.30.420.10">
    <property type="entry name" value="Ribonuclease H-like superfamily/Ribonuclease H"/>
    <property type="match status" value="1"/>
</dbReference>
<dbReference type="EMBL" id="JAVIJP010000027">
    <property type="protein sequence ID" value="KAL3635739.1"/>
    <property type="molecule type" value="Genomic_DNA"/>
</dbReference>
<dbReference type="PRINTS" id="PR00019">
    <property type="entry name" value="LEURICHRPT"/>
</dbReference>
<dbReference type="GO" id="GO:0004742">
    <property type="term" value="F:dihydrolipoyllysine-residue acetyltransferase activity"/>
    <property type="evidence" value="ECO:0007669"/>
    <property type="project" value="UniProtKB-EC"/>
</dbReference>
<dbReference type="AlphaFoldDB" id="A0ABD3D390"/>
<evidence type="ECO:0000313" key="13">
    <source>
        <dbReference type="EMBL" id="KAL3635739.1"/>
    </source>
</evidence>
<comment type="caution">
    <text evidence="13">The sequence shown here is derived from an EMBL/GenBank/DDBJ whole genome shotgun (WGS) entry which is preliminary data.</text>
</comment>
<dbReference type="PANTHER" id="PTHR42648">
    <property type="entry name" value="TRANSPOSASE, PUTATIVE-RELATED"/>
    <property type="match status" value="1"/>
</dbReference>
<evidence type="ECO:0000256" key="3">
    <source>
        <dbReference type="ARBA" id="ARBA00022692"/>
    </source>
</evidence>
<reference evidence="14" key="1">
    <citation type="journal article" date="2024" name="IScience">
        <title>Strigolactones Initiate the Formation of Haustorium-like Structures in Castilleja.</title>
        <authorList>
            <person name="Buerger M."/>
            <person name="Peterson D."/>
            <person name="Chory J."/>
        </authorList>
    </citation>
    <scope>NUCLEOTIDE SEQUENCE [LARGE SCALE GENOMIC DNA]</scope>
</reference>
<proteinExistence type="predicted"/>
<keyword evidence="13" id="KW-0012">Acyltransferase</keyword>
<name>A0ABD3D390_9LAMI</name>
<comment type="subcellular location">
    <subcellularLocation>
        <location evidence="1">Membrane</location>
        <topology evidence="1">Single-pass membrane protein</topology>
    </subcellularLocation>
</comment>
<dbReference type="Pfam" id="PF00560">
    <property type="entry name" value="LRR_1"/>
    <property type="match status" value="4"/>
</dbReference>
<protein>
    <submittedName>
        <fullName evidence="13">Pyruvate dehydrogenase complex component E2 1</fullName>
        <ecNumber evidence="13">2.3.1.12</ecNumber>
    </submittedName>
</protein>